<dbReference type="PIRSF" id="PIRSF001604">
    <property type="entry name" value="LigA"/>
    <property type="match status" value="1"/>
</dbReference>
<dbReference type="InterPro" id="IPR041663">
    <property type="entry name" value="DisA/LigA_HHH"/>
</dbReference>
<feature type="active site" description="N6-AMP-lysine intermediate" evidence="15">
    <location>
        <position position="124"/>
    </location>
</feature>
<dbReference type="FunFam" id="1.10.150.20:FF:000007">
    <property type="entry name" value="DNA ligase"/>
    <property type="match status" value="1"/>
</dbReference>
<dbReference type="SUPFAM" id="SSF52113">
    <property type="entry name" value="BRCT domain"/>
    <property type="match status" value="1"/>
</dbReference>
<feature type="binding site" evidence="15">
    <location>
        <position position="407"/>
    </location>
    <ligand>
        <name>Zn(2+)</name>
        <dbReference type="ChEBI" id="CHEBI:29105"/>
    </ligand>
</feature>
<feature type="binding site" evidence="15">
    <location>
        <begin position="34"/>
        <end position="38"/>
    </location>
    <ligand>
        <name>NAD(+)</name>
        <dbReference type="ChEBI" id="CHEBI:57540"/>
    </ligand>
</feature>
<comment type="similarity">
    <text evidence="14 15">Belongs to the NAD-dependent DNA ligase family. LigA subfamily.</text>
</comment>
<dbReference type="Pfam" id="PF03120">
    <property type="entry name" value="OB_DNA_ligase"/>
    <property type="match status" value="1"/>
</dbReference>
<dbReference type="SMART" id="SM00278">
    <property type="entry name" value="HhH1"/>
    <property type="match status" value="4"/>
</dbReference>
<keyword evidence="5 15" id="KW-0235">DNA replication</keyword>
<evidence type="ECO:0000256" key="7">
    <source>
        <dbReference type="ARBA" id="ARBA00022763"/>
    </source>
</evidence>
<dbReference type="Proteomes" id="UP000462760">
    <property type="component" value="Unassembled WGS sequence"/>
</dbReference>
<dbReference type="SUPFAM" id="SSF47781">
    <property type="entry name" value="RuvA domain 2-like"/>
    <property type="match status" value="1"/>
</dbReference>
<dbReference type="InterPro" id="IPR004150">
    <property type="entry name" value="NAD_DNA_ligase_OB"/>
</dbReference>
<dbReference type="GO" id="GO:0003911">
    <property type="term" value="F:DNA ligase (NAD+) activity"/>
    <property type="evidence" value="ECO:0007669"/>
    <property type="project" value="UniProtKB-UniRule"/>
</dbReference>
<feature type="binding site" evidence="15">
    <location>
        <position position="291"/>
    </location>
    <ligand>
        <name>NAD(+)</name>
        <dbReference type="ChEBI" id="CHEBI:57540"/>
    </ligand>
</feature>
<feature type="domain" description="BRCT" evidence="16">
    <location>
        <begin position="588"/>
        <end position="664"/>
    </location>
</feature>
<dbReference type="FunFam" id="2.40.50.140:FF:000012">
    <property type="entry name" value="DNA ligase"/>
    <property type="match status" value="1"/>
</dbReference>
<evidence type="ECO:0000256" key="6">
    <source>
        <dbReference type="ARBA" id="ARBA00022723"/>
    </source>
</evidence>
<evidence type="ECO:0000256" key="11">
    <source>
        <dbReference type="ARBA" id="ARBA00023204"/>
    </source>
</evidence>
<dbReference type="Gene3D" id="3.30.470.30">
    <property type="entry name" value="DNA ligase/mRNA capping enzyme"/>
    <property type="match status" value="1"/>
</dbReference>
<evidence type="ECO:0000256" key="10">
    <source>
        <dbReference type="ARBA" id="ARBA00023027"/>
    </source>
</evidence>
<dbReference type="Gene3D" id="3.40.50.10190">
    <property type="entry name" value="BRCT domain"/>
    <property type="match status" value="1"/>
</dbReference>
<evidence type="ECO:0000256" key="15">
    <source>
        <dbReference type="HAMAP-Rule" id="MF_01588"/>
    </source>
</evidence>
<feature type="binding site" evidence="15">
    <location>
        <position position="179"/>
    </location>
    <ligand>
        <name>NAD(+)</name>
        <dbReference type="ChEBI" id="CHEBI:57540"/>
    </ligand>
</feature>
<dbReference type="GO" id="GO:0006281">
    <property type="term" value="P:DNA repair"/>
    <property type="evidence" value="ECO:0007669"/>
    <property type="project" value="UniProtKB-KW"/>
</dbReference>
<dbReference type="InterPro" id="IPR013839">
    <property type="entry name" value="DNAligase_adenylation"/>
</dbReference>
<dbReference type="InterPro" id="IPR033136">
    <property type="entry name" value="DNA_ligase_CS"/>
</dbReference>
<feature type="binding site" evidence="15">
    <location>
        <position position="423"/>
    </location>
    <ligand>
        <name>Zn(2+)</name>
        <dbReference type="ChEBI" id="CHEBI:29105"/>
    </ligand>
</feature>
<keyword evidence="7 15" id="KW-0227">DNA damage</keyword>
<evidence type="ECO:0000256" key="8">
    <source>
        <dbReference type="ARBA" id="ARBA00022833"/>
    </source>
</evidence>
<gene>
    <name evidence="15 17" type="primary">ligA</name>
    <name evidence="17" type="ORF">FYJ27_11055</name>
</gene>
<dbReference type="InterPro" id="IPR003583">
    <property type="entry name" value="Hlx-hairpin-Hlx_DNA-bd_motif"/>
</dbReference>
<organism evidence="17 18">
    <name type="scientific">Anaerosalibacter bizertensis</name>
    <dbReference type="NCBI Taxonomy" id="932217"/>
    <lineage>
        <taxon>Bacteria</taxon>
        <taxon>Bacillati</taxon>
        <taxon>Bacillota</taxon>
        <taxon>Tissierellia</taxon>
        <taxon>Tissierellales</taxon>
        <taxon>Sporanaerobacteraceae</taxon>
        <taxon>Anaerosalibacter</taxon>
    </lineage>
</organism>
<feature type="binding site" evidence="15">
    <location>
        <position position="145"/>
    </location>
    <ligand>
        <name>NAD(+)</name>
        <dbReference type="ChEBI" id="CHEBI:57540"/>
    </ligand>
</feature>
<feature type="binding site" evidence="15">
    <location>
        <position position="410"/>
    </location>
    <ligand>
        <name>Zn(2+)</name>
        <dbReference type="ChEBI" id="CHEBI:29105"/>
    </ligand>
</feature>
<evidence type="ECO:0000256" key="13">
    <source>
        <dbReference type="ARBA" id="ARBA00034005"/>
    </source>
</evidence>
<dbReference type="InterPro" id="IPR010994">
    <property type="entry name" value="RuvA_2-like"/>
</dbReference>
<dbReference type="InterPro" id="IPR036420">
    <property type="entry name" value="BRCT_dom_sf"/>
</dbReference>
<evidence type="ECO:0000256" key="3">
    <source>
        <dbReference type="ARBA" id="ARBA00013308"/>
    </source>
</evidence>
<dbReference type="PANTHER" id="PTHR23389:SF9">
    <property type="entry name" value="DNA LIGASE"/>
    <property type="match status" value="1"/>
</dbReference>
<dbReference type="Gene3D" id="2.40.50.140">
    <property type="entry name" value="Nucleic acid-binding proteins"/>
    <property type="match status" value="1"/>
</dbReference>
<comment type="caution">
    <text evidence="17">The sequence shown here is derived from an EMBL/GenBank/DDBJ whole genome shotgun (WGS) entry which is preliminary data.</text>
</comment>
<dbReference type="NCBIfam" id="TIGR00575">
    <property type="entry name" value="dnlj"/>
    <property type="match status" value="1"/>
</dbReference>
<dbReference type="SMART" id="SM00292">
    <property type="entry name" value="BRCT"/>
    <property type="match status" value="1"/>
</dbReference>
<dbReference type="PROSITE" id="PS01056">
    <property type="entry name" value="DNA_LIGASE_N2"/>
    <property type="match status" value="1"/>
</dbReference>
<dbReference type="InterPro" id="IPR001357">
    <property type="entry name" value="BRCT_dom"/>
</dbReference>
<dbReference type="GO" id="GO:0046872">
    <property type="term" value="F:metal ion binding"/>
    <property type="evidence" value="ECO:0007669"/>
    <property type="project" value="UniProtKB-KW"/>
</dbReference>
<evidence type="ECO:0000256" key="4">
    <source>
        <dbReference type="ARBA" id="ARBA00022598"/>
    </source>
</evidence>
<comment type="cofactor">
    <cofactor evidence="15">
        <name>Mg(2+)</name>
        <dbReference type="ChEBI" id="CHEBI:18420"/>
    </cofactor>
    <cofactor evidence="15">
        <name>Mn(2+)</name>
        <dbReference type="ChEBI" id="CHEBI:29035"/>
    </cofactor>
</comment>
<dbReference type="InterPro" id="IPR001679">
    <property type="entry name" value="DNA_ligase"/>
</dbReference>
<feature type="binding site" evidence="15">
    <location>
        <position position="122"/>
    </location>
    <ligand>
        <name>NAD(+)</name>
        <dbReference type="ChEBI" id="CHEBI:57540"/>
    </ligand>
</feature>
<reference evidence="17 18" key="1">
    <citation type="submission" date="2019-08" db="EMBL/GenBank/DDBJ databases">
        <title>In-depth cultivation of the pig gut microbiome towards novel bacterial diversity and tailored functional studies.</title>
        <authorList>
            <person name="Wylensek D."/>
            <person name="Hitch T.C.A."/>
            <person name="Clavel T."/>
        </authorList>
    </citation>
    <scope>NUCLEOTIDE SEQUENCE [LARGE SCALE GENOMIC DNA]</scope>
    <source>
        <strain evidence="17 18">Med78-601-WT-4W-RMD-3</strain>
    </source>
</reference>
<name>A0A844FJE7_9FIRM</name>
<dbReference type="InterPro" id="IPR012340">
    <property type="entry name" value="NA-bd_OB-fold"/>
</dbReference>
<dbReference type="Gene3D" id="1.10.150.20">
    <property type="entry name" value="5' to 3' exonuclease, C-terminal subdomain"/>
    <property type="match status" value="2"/>
</dbReference>
<sequence length="664" mass="75794">MVFMDKKARIKELIDIIDDLSYHYYTLDNPKVSDKEYDVLYDELVKLESETGIVYPYSPTQRVGGEPLEKFEKYIHRGNLWSLDKSQSIEELKNWDKRVRRLIGDYNRDHEDKLPLPTYITEYKFDGLTINLTYENGELVQGATRGNGVVGEAILPQVKTINSIPLKIPFKGTMEIQGEGLMPLSALEEYNRTHEEPLKNARNAAAGALRNLDPKVTKERNLIAYFYNIGYIEGRSFESHIEMIDFLKENRLPVNNYLKICNSIDEVIEEIEKIDERRKELDVLTDGVVIKIDDMKTREVLGYTLKFPRWAIAYKFEAEETTTKLLDVQWNVGRTGKVTPTAILEPVEIGGVTVRRATLNNWDDILRKKVRLNSRVLIRRSNDVIPEIMGTMDTKEETYPIEKPEYCPACGSELAHQGVHLFCANSLTCKPQLVSRMVHFASRDAMNIEGFNEKTAEQLFEELNLTDIPEIYELKYEDLIDLERFGDKKTNNLLNAIENSKNTTLDSFIYALGIPNVGKRTASDLADHFKSLDNIINATYEELITIPDIGDIIAKSIIEFFHDPKLLEGIDKLLSEGVKPVYEEEEIVENSFFSEKTVVITGTIDGYGRRDLKEIVENMGGKVTGSVSKKTDCVIVGENPGSKYEKALELGIEIIDEEKLKTII</sequence>
<keyword evidence="9 15" id="KW-0460">Magnesium</keyword>
<dbReference type="CDD" id="cd00114">
    <property type="entry name" value="LIGANc"/>
    <property type="match status" value="1"/>
</dbReference>
<dbReference type="GO" id="GO:0006260">
    <property type="term" value="P:DNA replication"/>
    <property type="evidence" value="ECO:0007669"/>
    <property type="project" value="UniProtKB-KW"/>
</dbReference>
<evidence type="ECO:0000313" key="18">
    <source>
        <dbReference type="Proteomes" id="UP000462760"/>
    </source>
</evidence>
<evidence type="ECO:0000256" key="9">
    <source>
        <dbReference type="ARBA" id="ARBA00022842"/>
    </source>
</evidence>
<dbReference type="HAMAP" id="MF_01588">
    <property type="entry name" value="DNA_ligase_A"/>
    <property type="match status" value="1"/>
</dbReference>
<keyword evidence="8 15" id="KW-0862">Zinc</keyword>
<dbReference type="GO" id="GO:0003677">
    <property type="term" value="F:DNA binding"/>
    <property type="evidence" value="ECO:0007669"/>
    <property type="project" value="InterPro"/>
</dbReference>
<keyword evidence="4 15" id="KW-0436">Ligase</keyword>
<evidence type="ECO:0000256" key="12">
    <source>
        <dbReference type="ARBA" id="ARBA00023211"/>
    </source>
</evidence>
<keyword evidence="12 15" id="KW-0464">Manganese</keyword>
<dbReference type="Pfam" id="PF01653">
    <property type="entry name" value="DNA_ligase_aden"/>
    <property type="match status" value="1"/>
</dbReference>
<dbReference type="SUPFAM" id="SSF56091">
    <property type="entry name" value="DNA ligase/mRNA capping enzyme, catalytic domain"/>
    <property type="match status" value="1"/>
</dbReference>
<proteinExistence type="inferred from homology"/>
<dbReference type="AlphaFoldDB" id="A0A844FJE7"/>
<evidence type="ECO:0000259" key="16">
    <source>
        <dbReference type="PROSITE" id="PS50172"/>
    </source>
</evidence>
<comment type="function">
    <text evidence="1 15">DNA ligase that catalyzes the formation of phosphodiester linkages between 5'-phosphoryl and 3'-hydroxyl groups in double-stranded DNA using NAD as a coenzyme and as the energy source for the reaction. It is essential for DNA replication and repair of damaged DNA.</text>
</comment>
<evidence type="ECO:0000256" key="14">
    <source>
        <dbReference type="ARBA" id="ARBA00060881"/>
    </source>
</evidence>
<dbReference type="Pfam" id="PF00533">
    <property type="entry name" value="BRCT"/>
    <property type="match status" value="1"/>
</dbReference>
<feature type="binding site" evidence="15">
    <location>
        <position position="429"/>
    </location>
    <ligand>
        <name>Zn(2+)</name>
        <dbReference type="ChEBI" id="CHEBI:29105"/>
    </ligand>
</feature>
<evidence type="ECO:0000256" key="2">
    <source>
        <dbReference type="ARBA" id="ARBA00012722"/>
    </source>
</evidence>
<dbReference type="SMART" id="SM00532">
    <property type="entry name" value="LIGANc"/>
    <property type="match status" value="1"/>
</dbReference>
<dbReference type="SUPFAM" id="SSF50249">
    <property type="entry name" value="Nucleic acid-binding proteins"/>
    <property type="match status" value="1"/>
</dbReference>
<accession>A0A844FJE7</accession>
<feature type="binding site" evidence="15">
    <location>
        <position position="315"/>
    </location>
    <ligand>
        <name>NAD(+)</name>
        <dbReference type="ChEBI" id="CHEBI:57540"/>
    </ligand>
</feature>
<dbReference type="EMBL" id="VULR01000020">
    <property type="protein sequence ID" value="MSS44243.1"/>
    <property type="molecule type" value="Genomic_DNA"/>
</dbReference>
<dbReference type="EC" id="6.5.1.2" evidence="2 15"/>
<dbReference type="InterPro" id="IPR013840">
    <property type="entry name" value="DNAligase_N"/>
</dbReference>
<protein>
    <recommendedName>
        <fullName evidence="3 15">DNA ligase</fullName>
        <ecNumber evidence="2 15">6.5.1.2</ecNumber>
    </recommendedName>
    <alternativeName>
        <fullName evidence="15">Polydeoxyribonucleotide synthase [NAD(+)]</fullName>
    </alternativeName>
</protein>
<evidence type="ECO:0000256" key="1">
    <source>
        <dbReference type="ARBA" id="ARBA00004067"/>
    </source>
</evidence>
<dbReference type="FunFam" id="1.10.150.20:FF:000006">
    <property type="entry name" value="DNA ligase"/>
    <property type="match status" value="1"/>
</dbReference>
<feature type="binding site" evidence="15">
    <location>
        <begin position="82"/>
        <end position="83"/>
    </location>
    <ligand>
        <name>NAD(+)</name>
        <dbReference type="ChEBI" id="CHEBI:57540"/>
    </ligand>
</feature>
<dbReference type="NCBIfam" id="NF005932">
    <property type="entry name" value="PRK07956.1"/>
    <property type="match status" value="1"/>
</dbReference>
<dbReference type="GO" id="GO:0005829">
    <property type="term" value="C:cytosol"/>
    <property type="evidence" value="ECO:0007669"/>
    <property type="project" value="TreeGrafter"/>
</dbReference>
<keyword evidence="10 15" id="KW-0520">NAD</keyword>
<keyword evidence="6 15" id="KW-0479">Metal-binding</keyword>
<dbReference type="CDD" id="cd17748">
    <property type="entry name" value="BRCT_DNA_ligase_like"/>
    <property type="match status" value="1"/>
</dbReference>
<evidence type="ECO:0000256" key="5">
    <source>
        <dbReference type="ARBA" id="ARBA00022705"/>
    </source>
</evidence>
<dbReference type="Gene3D" id="1.10.287.610">
    <property type="entry name" value="Helix hairpin bin"/>
    <property type="match status" value="1"/>
</dbReference>
<comment type="catalytic activity">
    <reaction evidence="13 15">
        <text>NAD(+) + (deoxyribonucleotide)n-3'-hydroxyl + 5'-phospho-(deoxyribonucleotide)m = (deoxyribonucleotide)n+m + AMP + beta-nicotinamide D-nucleotide.</text>
        <dbReference type="EC" id="6.5.1.2"/>
    </reaction>
</comment>
<keyword evidence="11 15" id="KW-0234">DNA repair</keyword>
<dbReference type="PROSITE" id="PS50172">
    <property type="entry name" value="BRCT"/>
    <property type="match status" value="1"/>
</dbReference>
<evidence type="ECO:0000313" key="17">
    <source>
        <dbReference type="EMBL" id="MSS44243.1"/>
    </source>
</evidence>
<dbReference type="Pfam" id="PF12826">
    <property type="entry name" value="HHH_2"/>
    <property type="match status" value="1"/>
</dbReference>
<dbReference type="PANTHER" id="PTHR23389">
    <property type="entry name" value="CHROMOSOME TRANSMISSION FIDELITY FACTOR 18"/>
    <property type="match status" value="1"/>
</dbReference>